<feature type="domain" description="Glycosyltransferase 2-like" evidence="8">
    <location>
        <begin position="222"/>
        <end position="420"/>
    </location>
</feature>
<dbReference type="InterPro" id="IPR001173">
    <property type="entry name" value="Glyco_trans_2-like"/>
</dbReference>
<evidence type="ECO:0000256" key="7">
    <source>
        <dbReference type="SAM" id="Phobius"/>
    </source>
</evidence>
<dbReference type="Gene3D" id="3.90.550.10">
    <property type="entry name" value="Spore Coat Polysaccharide Biosynthesis Protein SpsA, Chain A"/>
    <property type="match status" value="1"/>
</dbReference>
<evidence type="ECO:0000256" key="1">
    <source>
        <dbReference type="ARBA" id="ARBA00004141"/>
    </source>
</evidence>
<feature type="transmembrane region" description="Helical" evidence="7">
    <location>
        <begin position="44"/>
        <end position="65"/>
    </location>
</feature>
<proteinExistence type="predicted"/>
<evidence type="ECO:0000256" key="3">
    <source>
        <dbReference type="ARBA" id="ARBA00022679"/>
    </source>
</evidence>
<keyword evidence="4 7" id="KW-0812">Transmembrane</keyword>
<keyword evidence="10" id="KW-1185">Reference proteome</keyword>
<evidence type="ECO:0000256" key="2">
    <source>
        <dbReference type="ARBA" id="ARBA00022676"/>
    </source>
</evidence>
<dbReference type="Proteomes" id="UP000198373">
    <property type="component" value="Unassembled WGS sequence"/>
</dbReference>
<feature type="transmembrane region" description="Helical" evidence="7">
    <location>
        <begin position="393"/>
        <end position="413"/>
    </location>
</feature>
<sequence>MSECPSRLAAYPYDDFSELAGPLQEPAADGRVRFRQVTRGAARLRAWVLVTAALVFEVLFLLFLLRPANHPEFSDDWPSYLAMGLIGSIAVIEGLRLVNVFTLAVATLNARDPVPTAPLTGQRVAFITTIVPSKEPIEMVRRTLEAAVRVRYEGTFDVWLLDEGDDPAVRAMCAEVGVRHFTRHGVPEWNRETGPHKARTKHGNYNAWLDAHGDDYDFWLSVDSDHVPLPNFAERLMGYFHDPDVAFVVGPQVYGNYDNFVTRAAESQQYLFHSVLQRAANRFGAAMFVGTNNAVRLSALRAIGGLQDSITEDAATSIVWHSRRNPETGTKWRSVYTPDVLAVGEGPSTWQDYFVQQGRWARGTDEVVLRRFWRMAWRLSFWRRAHYGLLMSYYPAAAISWVLGVTNVVAYLLTGVAGLLVPAQLWLMLYVNAAVLQVGVYFWNRRHNVSPHEEEGSSGVSGMAISVMSTPMYVSALWAAVRGRNISFAVTRKGAVSGDRIGSFAKNLWWAGLLVLALGASELLGNDHPAIRAWALLTLSMSLLPVAIWVSGLLGTRLRPAPRPVPQPVPQPVPVVGPPAPAVTFVGNHVVDVPVPQESTR</sequence>
<evidence type="ECO:0000313" key="10">
    <source>
        <dbReference type="Proteomes" id="UP000198373"/>
    </source>
</evidence>
<keyword evidence="6 7" id="KW-0472">Membrane</keyword>
<dbReference type="Pfam" id="PF13632">
    <property type="entry name" value="Glyco_trans_2_3"/>
    <property type="match status" value="1"/>
</dbReference>
<evidence type="ECO:0000259" key="8">
    <source>
        <dbReference type="Pfam" id="PF13632"/>
    </source>
</evidence>
<dbReference type="GO" id="GO:0016758">
    <property type="term" value="F:hexosyltransferase activity"/>
    <property type="evidence" value="ECO:0007669"/>
    <property type="project" value="TreeGrafter"/>
</dbReference>
<feature type="transmembrane region" description="Helical" evidence="7">
    <location>
        <begin position="508"/>
        <end position="525"/>
    </location>
</feature>
<evidence type="ECO:0000256" key="5">
    <source>
        <dbReference type="ARBA" id="ARBA00022989"/>
    </source>
</evidence>
<dbReference type="PANTHER" id="PTHR43867">
    <property type="entry name" value="CELLULOSE SYNTHASE CATALYTIC SUBUNIT A [UDP-FORMING]"/>
    <property type="match status" value="1"/>
</dbReference>
<evidence type="ECO:0000256" key="6">
    <source>
        <dbReference type="ARBA" id="ARBA00023136"/>
    </source>
</evidence>
<protein>
    <submittedName>
        <fullName evidence="9">Glycosyltransferase, catalytic subunit of cellulose synthase and poly-beta-1,6-N-acetylglucosamine synthase</fullName>
    </submittedName>
</protein>
<organism evidence="9 10">
    <name type="scientific">Geodermatophilus pulveris</name>
    <dbReference type="NCBI Taxonomy" id="1564159"/>
    <lineage>
        <taxon>Bacteria</taxon>
        <taxon>Bacillati</taxon>
        <taxon>Actinomycetota</taxon>
        <taxon>Actinomycetes</taxon>
        <taxon>Geodermatophilales</taxon>
        <taxon>Geodermatophilaceae</taxon>
        <taxon>Geodermatophilus</taxon>
    </lineage>
</organism>
<feature type="transmembrane region" description="Helical" evidence="7">
    <location>
        <begin position="531"/>
        <end position="554"/>
    </location>
</feature>
<keyword evidence="3 9" id="KW-0808">Transferase</keyword>
<dbReference type="InterPro" id="IPR029044">
    <property type="entry name" value="Nucleotide-diphossugar_trans"/>
</dbReference>
<feature type="transmembrane region" description="Helical" evidence="7">
    <location>
        <begin position="77"/>
        <end position="98"/>
    </location>
</feature>
<name>A0A239DHW5_9ACTN</name>
<dbReference type="InterPro" id="IPR050321">
    <property type="entry name" value="Glycosyltr_2/OpgH_subfam"/>
</dbReference>
<keyword evidence="5 7" id="KW-1133">Transmembrane helix</keyword>
<reference evidence="10" key="1">
    <citation type="submission" date="2017-06" db="EMBL/GenBank/DDBJ databases">
        <authorList>
            <person name="Varghese N."/>
            <person name="Submissions S."/>
        </authorList>
    </citation>
    <scope>NUCLEOTIDE SEQUENCE [LARGE SCALE GENOMIC DNA]</scope>
    <source>
        <strain evidence="10">DSM 46839</strain>
    </source>
</reference>
<gene>
    <name evidence="9" type="ORF">SAMN06893096_103181</name>
</gene>
<dbReference type="CDD" id="cd06421">
    <property type="entry name" value="CESA_CelA_like"/>
    <property type="match status" value="1"/>
</dbReference>
<dbReference type="GO" id="GO:0005886">
    <property type="term" value="C:plasma membrane"/>
    <property type="evidence" value="ECO:0007669"/>
    <property type="project" value="TreeGrafter"/>
</dbReference>
<keyword evidence="2" id="KW-0328">Glycosyltransferase</keyword>
<dbReference type="EMBL" id="FZOO01000003">
    <property type="protein sequence ID" value="SNS31541.1"/>
    <property type="molecule type" value="Genomic_DNA"/>
</dbReference>
<evidence type="ECO:0000256" key="4">
    <source>
        <dbReference type="ARBA" id="ARBA00022692"/>
    </source>
</evidence>
<dbReference type="RefSeq" id="WP_218822287.1">
    <property type="nucleotide sequence ID" value="NZ_FZOO01000003.1"/>
</dbReference>
<dbReference type="AlphaFoldDB" id="A0A239DHW5"/>
<accession>A0A239DHW5</accession>
<dbReference type="SUPFAM" id="SSF53448">
    <property type="entry name" value="Nucleotide-diphospho-sugar transferases"/>
    <property type="match status" value="1"/>
</dbReference>
<dbReference type="PANTHER" id="PTHR43867:SF2">
    <property type="entry name" value="CELLULOSE SYNTHASE CATALYTIC SUBUNIT A [UDP-FORMING]"/>
    <property type="match status" value="1"/>
</dbReference>
<evidence type="ECO:0000313" key="9">
    <source>
        <dbReference type="EMBL" id="SNS31541.1"/>
    </source>
</evidence>
<comment type="subcellular location">
    <subcellularLocation>
        <location evidence="1">Membrane</location>
        <topology evidence="1">Multi-pass membrane protein</topology>
    </subcellularLocation>
</comment>